<organism evidence="2 3">
    <name type="scientific">Eumeta variegata</name>
    <name type="common">Bagworm moth</name>
    <name type="synonym">Eumeta japonica</name>
    <dbReference type="NCBI Taxonomy" id="151549"/>
    <lineage>
        <taxon>Eukaryota</taxon>
        <taxon>Metazoa</taxon>
        <taxon>Ecdysozoa</taxon>
        <taxon>Arthropoda</taxon>
        <taxon>Hexapoda</taxon>
        <taxon>Insecta</taxon>
        <taxon>Pterygota</taxon>
        <taxon>Neoptera</taxon>
        <taxon>Endopterygota</taxon>
        <taxon>Lepidoptera</taxon>
        <taxon>Glossata</taxon>
        <taxon>Ditrysia</taxon>
        <taxon>Tineoidea</taxon>
        <taxon>Psychidae</taxon>
        <taxon>Oiketicinae</taxon>
        <taxon>Eumeta</taxon>
    </lineage>
</organism>
<feature type="region of interest" description="Disordered" evidence="1">
    <location>
        <begin position="38"/>
        <end position="78"/>
    </location>
</feature>
<reference evidence="2 3" key="1">
    <citation type="journal article" date="2019" name="Commun. Biol.">
        <title>The bagworm genome reveals a unique fibroin gene that provides high tensile strength.</title>
        <authorList>
            <person name="Kono N."/>
            <person name="Nakamura H."/>
            <person name="Ohtoshi R."/>
            <person name="Tomita M."/>
            <person name="Numata K."/>
            <person name="Arakawa K."/>
        </authorList>
    </citation>
    <scope>NUCLEOTIDE SEQUENCE [LARGE SCALE GENOMIC DNA]</scope>
</reference>
<dbReference type="AlphaFoldDB" id="A0A4C1Y4A4"/>
<proteinExistence type="predicted"/>
<dbReference type="OrthoDB" id="10014409at2759"/>
<gene>
    <name evidence="2" type="ORF">EVAR_51979_1</name>
</gene>
<evidence type="ECO:0000256" key="1">
    <source>
        <dbReference type="SAM" id="MobiDB-lite"/>
    </source>
</evidence>
<protein>
    <submittedName>
        <fullName evidence="2">Uncharacterized protein</fullName>
    </submittedName>
</protein>
<sequence>MGKLSVKYLLYADDQEILMPSACDFKDVVVLHIIVSAKGGRGSARTNRTPPPALANATRFPTAEPAARPTRPSRERLA</sequence>
<dbReference type="EMBL" id="BGZK01001053">
    <property type="protein sequence ID" value="GBP69814.1"/>
    <property type="molecule type" value="Genomic_DNA"/>
</dbReference>
<keyword evidence="3" id="KW-1185">Reference proteome</keyword>
<evidence type="ECO:0000313" key="3">
    <source>
        <dbReference type="Proteomes" id="UP000299102"/>
    </source>
</evidence>
<evidence type="ECO:0000313" key="2">
    <source>
        <dbReference type="EMBL" id="GBP69814.1"/>
    </source>
</evidence>
<accession>A0A4C1Y4A4</accession>
<feature type="compositionally biased region" description="Low complexity" evidence="1">
    <location>
        <begin position="57"/>
        <end position="70"/>
    </location>
</feature>
<name>A0A4C1Y4A4_EUMVA</name>
<dbReference type="Proteomes" id="UP000299102">
    <property type="component" value="Unassembled WGS sequence"/>
</dbReference>
<comment type="caution">
    <text evidence="2">The sequence shown here is derived from an EMBL/GenBank/DDBJ whole genome shotgun (WGS) entry which is preliminary data.</text>
</comment>